<dbReference type="RefSeq" id="WP_007279176.1">
    <property type="nucleotide sequence ID" value="NZ_ABCK01000012.1"/>
</dbReference>
<accession>A6DMT3</accession>
<name>A6DMT3_9BACT</name>
<dbReference type="Gene3D" id="3.30.700.10">
    <property type="entry name" value="Glycoprotein, Type 4 Pilin"/>
    <property type="match status" value="1"/>
</dbReference>
<dbReference type="Proteomes" id="UP000004947">
    <property type="component" value="Unassembled WGS sequence"/>
</dbReference>
<evidence type="ECO:0000313" key="2">
    <source>
        <dbReference type="Proteomes" id="UP000004947"/>
    </source>
</evidence>
<evidence type="ECO:0000313" key="1">
    <source>
        <dbReference type="EMBL" id="EDM26969.1"/>
    </source>
</evidence>
<evidence type="ECO:0008006" key="3">
    <source>
        <dbReference type="Google" id="ProtNLM"/>
    </source>
</evidence>
<dbReference type="eggNOG" id="COG4968">
    <property type="taxonomic scope" value="Bacteria"/>
</dbReference>
<dbReference type="EMBL" id="ABCK01000012">
    <property type="protein sequence ID" value="EDM26969.1"/>
    <property type="molecule type" value="Genomic_DNA"/>
</dbReference>
<sequence length="225" mass="24795">MMKKFSLIEILVVVAIIGILASLLVPSLKSARKKSKSAVCKSTIGQLGVSAYIFADDNDGRIPISGAAGSLPNTSGIWWTNALKDGGYVQWTEAAMTCPSMPYDGGWSDEKVVTYGAPRPGKVVRAGEITSPYNGFKLNEVESPSELFWYSDSAKSDNGVLKQWNNFEYWYKNRGRTSALRIHARHSERANLWFADGHVSSHWLGSMKQLGIDYIFTENGTALSF</sequence>
<organism evidence="1 2">
    <name type="scientific">Lentisphaera araneosa HTCC2155</name>
    <dbReference type="NCBI Taxonomy" id="313628"/>
    <lineage>
        <taxon>Bacteria</taxon>
        <taxon>Pseudomonadati</taxon>
        <taxon>Lentisphaerota</taxon>
        <taxon>Lentisphaeria</taxon>
        <taxon>Lentisphaerales</taxon>
        <taxon>Lentisphaeraceae</taxon>
        <taxon>Lentisphaera</taxon>
    </lineage>
</organism>
<dbReference type="STRING" id="313628.LNTAR_06989"/>
<dbReference type="NCBIfam" id="TIGR02532">
    <property type="entry name" value="IV_pilin_GFxxxE"/>
    <property type="match status" value="1"/>
</dbReference>
<comment type="caution">
    <text evidence="1">The sequence shown here is derived from an EMBL/GenBank/DDBJ whole genome shotgun (WGS) entry which is preliminary data.</text>
</comment>
<dbReference type="SUPFAM" id="SSF54523">
    <property type="entry name" value="Pili subunits"/>
    <property type="match status" value="1"/>
</dbReference>
<dbReference type="PANTHER" id="PTHR30093">
    <property type="entry name" value="GENERAL SECRETION PATHWAY PROTEIN G"/>
    <property type="match status" value="1"/>
</dbReference>
<gene>
    <name evidence="1" type="ORF">LNTAR_06989</name>
</gene>
<keyword evidence="2" id="KW-1185">Reference proteome</keyword>
<reference evidence="1 2" key="1">
    <citation type="journal article" date="2010" name="J. Bacteriol.">
        <title>Genome sequence of Lentisphaera araneosa HTCC2155T, the type species of the order Lentisphaerales in the phylum Lentisphaerae.</title>
        <authorList>
            <person name="Thrash J.C."/>
            <person name="Cho J.C."/>
            <person name="Vergin K.L."/>
            <person name="Morris R.M."/>
            <person name="Giovannoni S.J."/>
        </authorList>
    </citation>
    <scope>NUCLEOTIDE SEQUENCE [LARGE SCALE GENOMIC DNA]</scope>
    <source>
        <strain evidence="1 2">HTCC2155</strain>
    </source>
</reference>
<protein>
    <recommendedName>
        <fullName evidence="3">Prepilin-type N-terminal cleavage/methylation domain-containing protein</fullName>
    </recommendedName>
</protein>
<dbReference type="InterPro" id="IPR012902">
    <property type="entry name" value="N_methyl_site"/>
</dbReference>
<dbReference type="AlphaFoldDB" id="A6DMT3"/>
<proteinExistence type="predicted"/>
<dbReference type="InterPro" id="IPR045584">
    <property type="entry name" value="Pilin-like"/>
</dbReference>